<organism evidence="2 3">
    <name type="scientific">Halopseudomonas pertucinogena</name>
    <dbReference type="NCBI Taxonomy" id="86175"/>
    <lineage>
        <taxon>Bacteria</taxon>
        <taxon>Pseudomonadati</taxon>
        <taxon>Pseudomonadota</taxon>
        <taxon>Gammaproteobacteria</taxon>
        <taxon>Pseudomonadales</taxon>
        <taxon>Pseudomonadaceae</taxon>
        <taxon>Halopseudomonas</taxon>
    </lineage>
</organism>
<evidence type="ECO:0000256" key="1">
    <source>
        <dbReference type="SAM" id="MobiDB-lite"/>
    </source>
</evidence>
<dbReference type="EMBL" id="BMNN01000003">
    <property type="protein sequence ID" value="GGJ01484.1"/>
    <property type="molecule type" value="Genomic_DNA"/>
</dbReference>
<sequence length="85" mass="9925">MKNQLEFFEIPSPCIGVCEVNNKGFCKGCFRSRPERLHWLELSAEQKREVIRACQSRRARVMRARQETLQKQQGGQEQIGQADLF</sequence>
<dbReference type="InterPro" id="IPR010710">
    <property type="entry name" value="DUF1289"/>
</dbReference>
<gene>
    <name evidence="2" type="ORF">GCM10009083_17830</name>
</gene>
<feature type="region of interest" description="Disordered" evidence="1">
    <location>
        <begin position="65"/>
        <end position="85"/>
    </location>
</feature>
<accession>A0ABQ2CRA5</accession>
<dbReference type="Proteomes" id="UP000633263">
    <property type="component" value="Unassembled WGS sequence"/>
</dbReference>
<comment type="caution">
    <text evidence="2">The sequence shown here is derived from an EMBL/GenBank/DDBJ whole genome shotgun (WGS) entry which is preliminary data.</text>
</comment>
<protein>
    <submittedName>
        <fullName evidence="2">DUF1289 domain-containing protein</fullName>
    </submittedName>
</protein>
<reference evidence="3" key="1">
    <citation type="journal article" date="2019" name="Int. J. Syst. Evol. Microbiol.">
        <title>The Global Catalogue of Microorganisms (GCM) 10K type strain sequencing project: providing services to taxonomists for standard genome sequencing and annotation.</title>
        <authorList>
            <consortium name="The Broad Institute Genomics Platform"/>
            <consortium name="The Broad Institute Genome Sequencing Center for Infectious Disease"/>
            <person name="Wu L."/>
            <person name="Ma J."/>
        </authorList>
    </citation>
    <scope>NUCLEOTIDE SEQUENCE [LARGE SCALE GENOMIC DNA]</scope>
    <source>
        <strain evidence="3">JCM 11590</strain>
    </source>
</reference>
<evidence type="ECO:0000313" key="3">
    <source>
        <dbReference type="Proteomes" id="UP000633263"/>
    </source>
</evidence>
<proteinExistence type="predicted"/>
<dbReference type="PANTHER" id="PTHR35175:SF1">
    <property type="entry name" value="OXIDOREDUCTASE"/>
    <property type="match status" value="1"/>
</dbReference>
<keyword evidence="3" id="KW-1185">Reference proteome</keyword>
<dbReference type="Pfam" id="PF06945">
    <property type="entry name" value="DUF1289"/>
    <property type="match status" value="1"/>
</dbReference>
<evidence type="ECO:0000313" key="2">
    <source>
        <dbReference type="EMBL" id="GGJ01484.1"/>
    </source>
</evidence>
<name>A0ABQ2CRA5_9GAMM</name>
<feature type="compositionally biased region" description="Low complexity" evidence="1">
    <location>
        <begin position="70"/>
        <end position="85"/>
    </location>
</feature>
<dbReference type="RefSeq" id="WP_188636276.1">
    <property type="nucleotide sequence ID" value="NZ_BMNN01000003.1"/>
</dbReference>
<dbReference type="PANTHER" id="PTHR35175">
    <property type="entry name" value="DUF1289 DOMAIN-CONTAINING PROTEIN"/>
    <property type="match status" value="1"/>
</dbReference>